<reference evidence="3" key="1">
    <citation type="submission" date="2020-08" db="EMBL/GenBank/DDBJ databases">
        <title>Genome public.</title>
        <authorList>
            <person name="Liu C."/>
            <person name="Sun Q."/>
        </authorList>
    </citation>
    <scope>NUCLEOTIDE SEQUENCE</scope>
    <source>
        <strain evidence="3">NSJ-64</strain>
    </source>
</reference>
<evidence type="ECO:0000313" key="3">
    <source>
        <dbReference type="EMBL" id="MBC8584073.1"/>
    </source>
</evidence>
<sequence length="502" mass="55701">MNSFSNRAISLMLAIVFLLSAGLCGFFLLAGMTVKAADDAIVQSIKYFEAESSGGFQLPEIRPGTTIGRLRITVIDYQTTVDDFNSVPKEKFSFSFSSSRKVFDGARAGSAVFSDAVEATNVEKPGISYTVDLFDLKYNGSDDIFVFNINYPSKESDADSIPDSINGRTLRFAEKLPDCVIAESSSRRHDSDDDDDDDDTSSRPFIAPATPNIIVTSYDYGGSSVTAAGNFSLNLKFYNTSSRLYADNIVMKVTVPEAFTMNNSSNTFYIERMRPNETLERTLNLSVKPSAEPQSHPIKLAFTFEAIIDDERKQFTSEEEISIPVNQLNRFSLNPMELPETLYVGEEQSFSVTFVNKGKTPIYNITASIEGTNLAKPGQQQFFGNLDEGKEDSIDFYISPTEAGPIVGEVILTYEDANMNVTELRTGFSANGESYDMPADMMGGMDDMGMEDIPMEEPKWYQKIPVWGWGIAVVVIIIFVAFIIKLLKAKKAKKLEDEDEDF</sequence>
<keyword evidence="2" id="KW-1133">Transmembrane helix</keyword>
<proteinExistence type="predicted"/>
<dbReference type="Proteomes" id="UP000623678">
    <property type="component" value="Unassembled WGS sequence"/>
</dbReference>
<dbReference type="EMBL" id="JACRTD010000001">
    <property type="protein sequence ID" value="MBC8584073.1"/>
    <property type="molecule type" value="Genomic_DNA"/>
</dbReference>
<protein>
    <recommendedName>
        <fullName evidence="5">CARDB domain-containing protein</fullName>
    </recommendedName>
</protein>
<dbReference type="SUPFAM" id="SSF49309">
    <property type="entry name" value="Transglutaminase, two C-terminal domains"/>
    <property type="match status" value="1"/>
</dbReference>
<dbReference type="PANTHER" id="PTHR35902:SF3">
    <property type="entry name" value="NPCBM-ASSOCIATED, NEW3 DOMAIN OF ALPHA-GALACTOSIDASE"/>
    <property type="match status" value="1"/>
</dbReference>
<evidence type="ECO:0008006" key="5">
    <source>
        <dbReference type="Google" id="ProtNLM"/>
    </source>
</evidence>
<dbReference type="Gene3D" id="2.60.40.10">
    <property type="entry name" value="Immunoglobulins"/>
    <property type="match status" value="1"/>
</dbReference>
<name>A0A926EIP1_9FIRM</name>
<organism evidence="3 4">
    <name type="scientific">Youxingia wuxianensis</name>
    <dbReference type="NCBI Taxonomy" id="2763678"/>
    <lineage>
        <taxon>Bacteria</taxon>
        <taxon>Bacillati</taxon>
        <taxon>Bacillota</taxon>
        <taxon>Clostridia</taxon>
        <taxon>Eubacteriales</taxon>
        <taxon>Oscillospiraceae</taxon>
        <taxon>Youxingia</taxon>
    </lineage>
</organism>
<feature type="region of interest" description="Disordered" evidence="1">
    <location>
        <begin position="183"/>
        <end position="207"/>
    </location>
</feature>
<keyword evidence="2" id="KW-0472">Membrane</keyword>
<dbReference type="InterPro" id="IPR036238">
    <property type="entry name" value="Transglutaminase_C_sf"/>
</dbReference>
<gene>
    <name evidence="3" type="ORF">H8705_00550</name>
</gene>
<dbReference type="RefSeq" id="WP_262393929.1">
    <property type="nucleotide sequence ID" value="NZ_JACRTD010000001.1"/>
</dbReference>
<evidence type="ECO:0000256" key="1">
    <source>
        <dbReference type="SAM" id="MobiDB-lite"/>
    </source>
</evidence>
<keyword evidence="4" id="KW-1185">Reference proteome</keyword>
<evidence type="ECO:0000313" key="4">
    <source>
        <dbReference type="Proteomes" id="UP000623678"/>
    </source>
</evidence>
<feature type="transmembrane region" description="Helical" evidence="2">
    <location>
        <begin position="466"/>
        <end position="487"/>
    </location>
</feature>
<dbReference type="GO" id="GO:0003810">
    <property type="term" value="F:protein-glutamine gamma-glutamyltransferase activity"/>
    <property type="evidence" value="ECO:0007669"/>
    <property type="project" value="InterPro"/>
</dbReference>
<dbReference type="InterPro" id="IPR013783">
    <property type="entry name" value="Ig-like_fold"/>
</dbReference>
<comment type="caution">
    <text evidence="3">The sequence shown here is derived from an EMBL/GenBank/DDBJ whole genome shotgun (WGS) entry which is preliminary data.</text>
</comment>
<evidence type="ECO:0000256" key="2">
    <source>
        <dbReference type="SAM" id="Phobius"/>
    </source>
</evidence>
<dbReference type="PANTHER" id="PTHR35902">
    <property type="entry name" value="S-LAYER DOMAIN-LIKE PROTEIN-RELATED"/>
    <property type="match status" value="1"/>
</dbReference>
<keyword evidence="2" id="KW-0812">Transmembrane</keyword>
<dbReference type="AlphaFoldDB" id="A0A926EIP1"/>
<accession>A0A926EIP1</accession>